<evidence type="ECO:0000256" key="12">
    <source>
        <dbReference type="PROSITE-ProRule" id="PRU00283"/>
    </source>
</evidence>
<dbReference type="GO" id="GO:0005509">
    <property type="term" value="F:calcium ion binding"/>
    <property type="evidence" value="ECO:0007669"/>
    <property type="project" value="InterPro"/>
</dbReference>
<dbReference type="InterPro" id="IPR018247">
    <property type="entry name" value="EF_Hand_1_Ca_BS"/>
</dbReference>
<feature type="domain" description="Kinesin motor" evidence="16">
    <location>
        <begin position="85"/>
        <end position="441"/>
    </location>
</feature>
<dbReference type="InterPro" id="IPR036961">
    <property type="entry name" value="Kinesin_motor_dom_sf"/>
</dbReference>
<evidence type="ECO:0000256" key="4">
    <source>
        <dbReference type="ARBA" id="ARBA00022692"/>
    </source>
</evidence>
<feature type="coiled-coil region" evidence="13">
    <location>
        <begin position="3410"/>
        <end position="3437"/>
    </location>
</feature>
<evidence type="ECO:0000313" key="21">
    <source>
        <dbReference type="Proteomes" id="UP001152797"/>
    </source>
</evidence>
<dbReference type="GO" id="GO:0005875">
    <property type="term" value="C:microtubule associated complex"/>
    <property type="evidence" value="ECO:0007669"/>
    <property type="project" value="TreeGrafter"/>
</dbReference>
<feature type="compositionally biased region" description="Basic and acidic residues" evidence="14">
    <location>
        <begin position="3128"/>
        <end position="3142"/>
    </location>
</feature>
<feature type="region of interest" description="Disordered" evidence="14">
    <location>
        <begin position="3128"/>
        <end position="3175"/>
    </location>
</feature>
<feature type="domain" description="Reverse transcriptase" evidence="18">
    <location>
        <begin position="1628"/>
        <end position="1835"/>
    </location>
</feature>
<evidence type="ECO:0000313" key="19">
    <source>
        <dbReference type="EMBL" id="CAI4008832.1"/>
    </source>
</evidence>
<dbReference type="GO" id="GO:0007018">
    <property type="term" value="P:microtubule-based movement"/>
    <property type="evidence" value="ECO:0007669"/>
    <property type="project" value="InterPro"/>
</dbReference>
<dbReference type="GO" id="GO:0008017">
    <property type="term" value="F:microtubule binding"/>
    <property type="evidence" value="ECO:0007669"/>
    <property type="project" value="InterPro"/>
</dbReference>
<feature type="region of interest" description="Disordered" evidence="14">
    <location>
        <begin position="3602"/>
        <end position="3625"/>
    </location>
</feature>
<evidence type="ECO:0000259" key="18">
    <source>
        <dbReference type="PROSITE" id="PS50878"/>
    </source>
</evidence>
<dbReference type="EMBL" id="CAMXCT020004401">
    <property type="protein sequence ID" value="CAL1162207.1"/>
    <property type="molecule type" value="Genomic_DNA"/>
</dbReference>
<evidence type="ECO:0000256" key="14">
    <source>
        <dbReference type="SAM" id="MobiDB-lite"/>
    </source>
</evidence>
<feature type="transmembrane region" description="Helical" evidence="15">
    <location>
        <begin position="3807"/>
        <end position="3830"/>
    </location>
</feature>
<feature type="region of interest" description="Disordered" evidence="14">
    <location>
        <begin position="1385"/>
        <end position="1483"/>
    </location>
</feature>
<keyword evidence="10 15" id="KW-0472">Membrane</keyword>
<dbReference type="GO" id="GO:0051231">
    <property type="term" value="P:spindle elongation"/>
    <property type="evidence" value="ECO:0007669"/>
    <property type="project" value="TreeGrafter"/>
</dbReference>
<feature type="transmembrane region" description="Helical" evidence="15">
    <location>
        <begin position="3743"/>
        <end position="3770"/>
    </location>
</feature>
<evidence type="ECO:0000256" key="1">
    <source>
        <dbReference type="ARBA" id="ARBA00004141"/>
    </source>
</evidence>
<evidence type="ECO:0000256" key="2">
    <source>
        <dbReference type="ARBA" id="ARBA00004496"/>
    </source>
</evidence>
<feature type="region of interest" description="Disordered" evidence="14">
    <location>
        <begin position="2212"/>
        <end position="2304"/>
    </location>
</feature>
<dbReference type="GO" id="GO:0005524">
    <property type="term" value="F:ATP binding"/>
    <property type="evidence" value="ECO:0007669"/>
    <property type="project" value="UniProtKB-UniRule"/>
</dbReference>
<evidence type="ECO:0000256" key="3">
    <source>
        <dbReference type="ARBA" id="ARBA00022490"/>
    </source>
</evidence>
<evidence type="ECO:0000259" key="17">
    <source>
        <dbReference type="PROSITE" id="PS50222"/>
    </source>
</evidence>
<dbReference type="Gene3D" id="1.20.120.350">
    <property type="entry name" value="Voltage-gated potassium channels. Chain C"/>
    <property type="match status" value="1"/>
</dbReference>
<comment type="similarity">
    <text evidence="12">Belongs to the TRAFAC class myosin-kinesin ATPase superfamily. Kinesin family.</text>
</comment>
<feature type="compositionally biased region" description="Polar residues" evidence="14">
    <location>
        <begin position="1019"/>
        <end position="1029"/>
    </location>
</feature>
<dbReference type="GO" id="GO:0015074">
    <property type="term" value="P:DNA integration"/>
    <property type="evidence" value="ECO:0007669"/>
    <property type="project" value="InterPro"/>
</dbReference>
<dbReference type="SUPFAM" id="SSF56672">
    <property type="entry name" value="DNA/RNA polymerases"/>
    <property type="match status" value="1"/>
</dbReference>
<dbReference type="PANTHER" id="PTHR47969">
    <property type="entry name" value="CHROMOSOME-ASSOCIATED KINESIN KIF4A-RELATED"/>
    <property type="match status" value="1"/>
</dbReference>
<feature type="transmembrane region" description="Helical" evidence="15">
    <location>
        <begin position="3711"/>
        <end position="3731"/>
    </location>
</feature>
<gene>
    <name evidence="19" type="ORF">C1SCF055_LOCUS34234</name>
</gene>
<dbReference type="Pfam" id="PF00520">
    <property type="entry name" value="Ion_trans"/>
    <property type="match status" value="1"/>
</dbReference>
<keyword evidence="6" id="KW-0106">Calcium</keyword>
<dbReference type="PANTHER" id="PTHR47969:SF15">
    <property type="entry name" value="CHROMOSOME-ASSOCIATED KINESIN KIF4A-RELATED"/>
    <property type="match status" value="1"/>
</dbReference>
<dbReference type="Gene3D" id="3.40.850.10">
    <property type="entry name" value="Kinesin motor domain"/>
    <property type="match status" value="1"/>
</dbReference>
<dbReference type="Proteomes" id="UP001152797">
    <property type="component" value="Unassembled WGS sequence"/>
</dbReference>
<evidence type="ECO:0000256" key="7">
    <source>
        <dbReference type="ARBA" id="ARBA00022840"/>
    </source>
</evidence>
<dbReference type="Pfam" id="PF13202">
    <property type="entry name" value="EF-hand_5"/>
    <property type="match status" value="1"/>
</dbReference>
<dbReference type="InterPro" id="IPR005821">
    <property type="entry name" value="Ion_trans_dom"/>
</dbReference>
<evidence type="ECO:0000256" key="10">
    <source>
        <dbReference type="ARBA" id="ARBA00023136"/>
    </source>
</evidence>
<feature type="compositionally biased region" description="Basic residues" evidence="14">
    <location>
        <begin position="1401"/>
        <end position="1412"/>
    </location>
</feature>
<dbReference type="GO" id="GO:0007052">
    <property type="term" value="P:mitotic spindle organization"/>
    <property type="evidence" value="ECO:0007669"/>
    <property type="project" value="TreeGrafter"/>
</dbReference>
<dbReference type="Pfam" id="PF25764">
    <property type="entry name" value="KIF21A_4th"/>
    <property type="match status" value="1"/>
</dbReference>
<comment type="caution">
    <text evidence="19">The sequence shown here is derived from an EMBL/GenBank/DDBJ whole genome shotgun (WGS) entry which is preliminary data.</text>
</comment>
<dbReference type="InterPro" id="IPR027359">
    <property type="entry name" value="Volt_channel_dom_sf"/>
</dbReference>
<dbReference type="InterPro" id="IPR011010">
    <property type="entry name" value="DNA_brk_join_enz"/>
</dbReference>
<organism evidence="19">
    <name type="scientific">Cladocopium goreaui</name>
    <dbReference type="NCBI Taxonomy" id="2562237"/>
    <lineage>
        <taxon>Eukaryota</taxon>
        <taxon>Sar</taxon>
        <taxon>Alveolata</taxon>
        <taxon>Dinophyceae</taxon>
        <taxon>Suessiales</taxon>
        <taxon>Symbiodiniaceae</taxon>
        <taxon>Cladocopium</taxon>
    </lineage>
</organism>
<feature type="compositionally biased region" description="Polar residues" evidence="14">
    <location>
        <begin position="2256"/>
        <end position="2277"/>
    </location>
</feature>
<evidence type="ECO:0000256" key="5">
    <source>
        <dbReference type="ARBA" id="ARBA00022741"/>
    </source>
</evidence>
<dbReference type="GO" id="GO:0003777">
    <property type="term" value="F:microtubule motor activity"/>
    <property type="evidence" value="ECO:0007669"/>
    <property type="project" value="InterPro"/>
</dbReference>
<dbReference type="Pfam" id="PF00225">
    <property type="entry name" value="Kinesin"/>
    <property type="match status" value="1"/>
</dbReference>
<feature type="compositionally biased region" description="Polar residues" evidence="14">
    <location>
        <begin position="1037"/>
        <end position="1051"/>
    </location>
</feature>
<dbReference type="GO" id="GO:0006310">
    <property type="term" value="P:DNA recombination"/>
    <property type="evidence" value="ECO:0007669"/>
    <property type="project" value="UniProtKB-KW"/>
</dbReference>
<keyword evidence="5 12" id="KW-0547">Nucleotide-binding</keyword>
<dbReference type="GO" id="GO:0005737">
    <property type="term" value="C:cytoplasm"/>
    <property type="evidence" value="ECO:0007669"/>
    <property type="project" value="UniProtKB-SubCell"/>
</dbReference>
<dbReference type="InterPro" id="IPR027640">
    <property type="entry name" value="Kinesin-like_fam"/>
</dbReference>
<comment type="subcellular location">
    <subcellularLocation>
        <location evidence="2">Cytoplasm</location>
    </subcellularLocation>
    <subcellularLocation>
        <location evidence="1">Membrane</location>
        <topology evidence="1">Multi-pass membrane protein</topology>
    </subcellularLocation>
</comment>
<feature type="coiled-coil region" evidence="13">
    <location>
        <begin position="3296"/>
        <end position="3323"/>
    </location>
</feature>
<keyword evidence="4 15" id="KW-0812">Transmembrane</keyword>
<evidence type="ECO:0000256" key="11">
    <source>
        <dbReference type="ARBA" id="ARBA00023172"/>
    </source>
</evidence>
<feature type="coiled-coil region" evidence="13">
    <location>
        <begin position="2798"/>
        <end position="2867"/>
    </location>
</feature>
<feature type="coiled-coil region" evidence="13">
    <location>
        <begin position="3230"/>
        <end position="3265"/>
    </location>
</feature>
<keyword evidence="12" id="KW-0505">Motor protein</keyword>
<dbReference type="EMBL" id="CAMXCT030004401">
    <property type="protein sequence ID" value="CAL4796144.1"/>
    <property type="molecule type" value="Genomic_DNA"/>
</dbReference>
<protein>
    <submittedName>
        <fullName evidence="20">Kinesin-like protein KIF21B (Kinesin-like protein KIF6)</fullName>
    </submittedName>
</protein>
<dbReference type="PROSITE" id="PS50067">
    <property type="entry name" value="KINESIN_MOTOR_2"/>
    <property type="match status" value="1"/>
</dbReference>
<dbReference type="GO" id="GO:0016020">
    <property type="term" value="C:membrane"/>
    <property type="evidence" value="ECO:0007669"/>
    <property type="project" value="UniProtKB-SubCell"/>
</dbReference>
<dbReference type="SUPFAM" id="SSF47473">
    <property type="entry name" value="EF-hand"/>
    <property type="match status" value="1"/>
</dbReference>
<dbReference type="CDD" id="cd01372">
    <property type="entry name" value="KISc_KIF4"/>
    <property type="match status" value="1"/>
</dbReference>
<dbReference type="PROSITE" id="PS50878">
    <property type="entry name" value="RT_POL"/>
    <property type="match status" value="1"/>
</dbReference>
<dbReference type="GO" id="GO:0005216">
    <property type="term" value="F:monoatomic ion channel activity"/>
    <property type="evidence" value="ECO:0007669"/>
    <property type="project" value="InterPro"/>
</dbReference>
<evidence type="ECO:0000313" key="20">
    <source>
        <dbReference type="EMBL" id="CAL4796144.1"/>
    </source>
</evidence>
<feature type="region of interest" description="Disordered" evidence="14">
    <location>
        <begin position="1019"/>
        <end position="1063"/>
    </location>
</feature>
<name>A0A9P1GFL1_9DINO</name>
<dbReference type="PRINTS" id="PR00380">
    <property type="entry name" value="KINESINHEAVY"/>
</dbReference>
<dbReference type="SUPFAM" id="SSF81324">
    <property type="entry name" value="Voltage-gated potassium channels"/>
    <property type="match status" value="1"/>
</dbReference>
<proteinExistence type="inferred from homology"/>
<feature type="compositionally biased region" description="Basic and acidic residues" evidence="14">
    <location>
        <begin position="2914"/>
        <end position="2932"/>
    </location>
</feature>
<dbReference type="InterPro" id="IPR001752">
    <property type="entry name" value="Kinesin_motor_dom"/>
</dbReference>
<dbReference type="InterPro" id="IPR002048">
    <property type="entry name" value="EF_hand_dom"/>
</dbReference>
<evidence type="ECO:0000256" key="6">
    <source>
        <dbReference type="ARBA" id="ARBA00022837"/>
    </source>
</evidence>
<keyword evidence="7 12" id="KW-0067">ATP-binding</keyword>
<keyword evidence="21" id="KW-1185">Reference proteome</keyword>
<dbReference type="GO" id="GO:0003677">
    <property type="term" value="F:DNA binding"/>
    <property type="evidence" value="ECO:0007669"/>
    <property type="project" value="InterPro"/>
</dbReference>
<feature type="region of interest" description="Disordered" evidence="14">
    <location>
        <begin position="2891"/>
        <end position="2933"/>
    </location>
</feature>
<dbReference type="CDD" id="cd00051">
    <property type="entry name" value="EFh"/>
    <property type="match status" value="1"/>
</dbReference>
<dbReference type="Gene3D" id="1.10.238.10">
    <property type="entry name" value="EF-hand"/>
    <property type="match status" value="1"/>
</dbReference>
<feature type="binding site" evidence="12">
    <location>
        <begin position="182"/>
        <end position="189"/>
    </location>
    <ligand>
        <name>ATP</name>
        <dbReference type="ChEBI" id="CHEBI:30616"/>
    </ligand>
</feature>
<dbReference type="SUPFAM" id="SSF56349">
    <property type="entry name" value="DNA breaking-rejoining enzymes"/>
    <property type="match status" value="1"/>
</dbReference>
<evidence type="ECO:0000256" key="13">
    <source>
        <dbReference type="SAM" id="Coils"/>
    </source>
</evidence>
<keyword evidence="11" id="KW-0233">DNA recombination</keyword>
<dbReference type="InterPro" id="IPR019821">
    <property type="entry name" value="Kinesin_motor_CS"/>
</dbReference>
<dbReference type="InterPro" id="IPR011992">
    <property type="entry name" value="EF-hand-dom_pair"/>
</dbReference>
<dbReference type="PROSITE" id="PS00018">
    <property type="entry name" value="EF_HAND_1"/>
    <property type="match status" value="1"/>
</dbReference>
<feature type="region of interest" description="Disordered" evidence="14">
    <location>
        <begin position="27"/>
        <end position="49"/>
    </location>
</feature>
<dbReference type="InterPro" id="IPR043502">
    <property type="entry name" value="DNA/RNA_pol_sf"/>
</dbReference>
<evidence type="ECO:0000256" key="15">
    <source>
        <dbReference type="SAM" id="Phobius"/>
    </source>
</evidence>
<dbReference type="EMBL" id="CAMXCT010004401">
    <property type="protein sequence ID" value="CAI4008832.1"/>
    <property type="molecule type" value="Genomic_DNA"/>
</dbReference>
<accession>A0A9P1GFL1</accession>
<feature type="region of interest" description="Disordered" evidence="14">
    <location>
        <begin position="4143"/>
        <end position="4168"/>
    </location>
</feature>
<evidence type="ECO:0000256" key="9">
    <source>
        <dbReference type="ARBA" id="ARBA00023054"/>
    </source>
</evidence>
<dbReference type="CDD" id="cd09275">
    <property type="entry name" value="RNase_HI_RT_DIRS1"/>
    <property type="match status" value="1"/>
</dbReference>
<dbReference type="InterPro" id="IPR027417">
    <property type="entry name" value="P-loop_NTPase"/>
</dbReference>
<feature type="compositionally biased region" description="Low complexity" evidence="14">
    <location>
        <begin position="3602"/>
        <end position="3619"/>
    </location>
</feature>
<feature type="domain" description="EF-hand" evidence="17">
    <location>
        <begin position="3932"/>
        <end position="3967"/>
    </location>
</feature>
<feature type="region of interest" description="Disordered" evidence="14">
    <location>
        <begin position="2338"/>
        <end position="2358"/>
    </location>
</feature>
<feature type="transmembrane region" description="Helical" evidence="15">
    <location>
        <begin position="3850"/>
        <end position="3871"/>
    </location>
</feature>
<dbReference type="PROSITE" id="PS50222">
    <property type="entry name" value="EF_HAND_2"/>
    <property type="match status" value="1"/>
</dbReference>
<keyword evidence="3" id="KW-0963">Cytoplasm</keyword>
<feature type="region of interest" description="Disordered" evidence="14">
    <location>
        <begin position="77"/>
        <end position="117"/>
    </location>
</feature>
<dbReference type="SMART" id="SM00129">
    <property type="entry name" value="KISc"/>
    <property type="match status" value="1"/>
</dbReference>
<dbReference type="PROSITE" id="PS00411">
    <property type="entry name" value="KINESIN_MOTOR_1"/>
    <property type="match status" value="1"/>
</dbReference>
<feature type="region of interest" description="Disordered" evidence="14">
    <location>
        <begin position="1070"/>
        <end position="1089"/>
    </location>
</feature>
<dbReference type="InterPro" id="IPR000477">
    <property type="entry name" value="RT_dom"/>
</dbReference>
<evidence type="ECO:0000259" key="16">
    <source>
        <dbReference type="PROSITE" id="PS50067"/>
    </source>
</evidence>
<keyword evidence="8 15" id="KW-1133">Transmembrane helix</keyword>
<reference evidence="19" key="1">
    <citation type="submission" date="2022-10" db="EMBL/GenBank/DDBJ databases">
        <authorList>
            <person name="Chen Y."/>
            <person name="Dougan E. K."/>
            <person name="Chan C."/>
            <person name="Rhodes N."/>
            <person name="Thang M."/>
        </authorList>
    </citation>
    <scope>NUCLEOTIDE SEQUENCE</scope>
</reference>
<dbReference type="FunFam" id="3.40.850.10:FF:000236">
    <property type="entry name" value="Kinesin-like protein"/>
    <property type="match status" value="1"/>
</dbReference>
<keyword evidence="9 13" id="KW-0175">Coiled coil</keyword>
<dbReference type="Gene3D" id="1.10.287.70">
    <property type="match status" value="1"/>
</dbReference>
<feature type="coiled-coil region" evidence="13">
    <location>
        <begin position="456"/>
        <end position="519"/>
    </location>
</feature>
<reference evidence="20 21" key="2">
    <citation type="submission" date="2024-05" db="EMBL/GenBank/DDBJ databases">
        <authorList>
            <person name="Chen Y."/>
            <person name="Shah S."/>
            <person name="Dougan E. K."/>
            <person name="Thang M."/>
            <person name="Chan C."/>
        </authorList>
    </citation>
    <scope>NUCLEOTIDE SEQUENCE [LARGE SCALE GENOMIC DNA]</scope>
</reference>
<sequence length="4168" mass="465054">MALRAARSDQLMRIDVLKIAAVKLHPDQEQHTRPQVIKGSQKEKPGINSLSMKDIIPGRSASHGASDWPSDAILEKGQTGAEETNVRVAARVRPLLPRDTAQSQGGTGGSLAVEGPAGPAAEPVGRVLYGFFFSFSFSVPKELLFDLVYETDACQSAVYDGCVSQLLDGCMQGYNATVLAYGQTGSGKTHTMGTGQSVGEGSEEEGIVPKVIRNSFRHIEVHKENIDFKVSCCYLEIYNEDIRDLLQPGGRQDGQVIAIREDAAGGIKVSGIHAETCGSEEEMFRCLSDGSVQRTTGATLMNEQSSRSHSIFTLILEQRNRKCDSADPAAAVDYYVTAKFHLVDLAGSERAKRTGAVGSRFKESVSINSGLLALGNVISALGDPAKKGSHVPYRESKLTRLLQDSLGGNSRTVMIACVSCADIDFEETLNTLKYAHRARNIKNKPVINHDPRQAQLAAMQDEIESLREQLQRANGGPMLSMVGGPLPSNEEVIELSAKLEAAEVRSSELAERLAAQETEGEAFRRCLTDVYSAVCQHLPAIWEAAEGQSAAAPSGRRSLTTVCQVLSAAQRLLLSAENGFEGWDTSQLPPPPFHLVQAGEDRALDVPELEEVNGHVQLSSTAPQLGENKLQCLGAMEPAVILWSTNLGKDLKNFEVNTDAMQMGSLTDIRAYYSLPEEVWKAFTHVAGDPCEDMRLLAVLPGPVLSAALERAQLPNGQYLSAIQASHVGLVWNLSRRIQHTLNGGSWDSWKETSPFGEQKVTAEDATTKASTGDHTERKLKMTILDQNDDGDFTVQTEESRARWYQQYVQVIGGWPPEEEDPTLEQLSALSKRIEIQDTAPYVDFAIFVPYGQKALKALKFRSFVLTASGYIAKELPGPANFAQWRTCYRLLKTALLMLDAVGLASLQACENNMERLARTFPSCWHLIYSADEVARSAQANRVRSKILMDLKAGRHPPEGFSTSRPWDHVYGALARDEGFWQVQVVAPALSWIAAGSHGTPRTPAEQLVAGQLQGGLNTITPIRENSTGLHEEGRVKTSTTGQQGEPSQGTKVEVTKEPQSSAEYTYTYESDEGEDHGDEGNDNPEEDTPLLAETLDEYYEKRVFIFVHHYAGAVDPLTTAMRNEALKQGIRLKAISVEKENGSGDLLADEPCNTHLRWAKRGYIDAYHAGFPCSTFSRLRFRRREGMPGPVRTKAEPHGRYSNRPAAQAECDRGTIMACRAIDMATTVAEPRRISTIGAIATLENPPPSNEPEHLSAWELPEMQKFLKVRPSQSVIFNTCRYEENLELGKRHYKPQQFEGTLRGMQCLSLECTCGDPSNHEAIIGPEKSKASATYPEALCLAYAKLAIDHLKMMGKEEFLRSRMASLQNVLDVMKAKIVRRDDEFGPDAKLPGQRERPTRKTSRSRSRTKTKFPSLSPPTRREYKAATLGHNTRSPARPPLKRRRRDTTTPVKLKPARDVGETPEAYWQGGEGKHETLKPSSAKDANPALLEFIGGMRDPYKVVLPRATLLSLGLRIRAAWEAFERKHKGTSTVAETYGTPDCDMNDTLVKEWKATLKKVPIQTRGIFPLNVDDNNLDYHGQHELEDAGAQMSHGDIPNYASVLDHAEDAKIELDRYRKEGFLVDVDKETVTKEMAHGTISKLGLIIKQKPEGVKRRIILDLRRSGGNKKARLPEKLVLPRPKDAINMFRNVFEQRRPCGADEGYSRELVVVDISDAFMSLAVHEAELPHALAPEVNGPNFYLFVALLFGFKTAPLLWSRIAALISRLLQSLVQGKEAQHQTYLDDGLWILQGTLAERNSVLSMILTTLFALGLKVSLKKGLRSTQVQWVGVRFTLTEDSIILSLPDKLLEELIQTLRSWDKAGMAPIKELRQVAGRASWVSGILPRTRWVVAVPYRVLHERLNDIASGKESERRQNRTDQRSKDGLFVVKQLEQPRVWLIKYLEVARAKPTRRLKLDTTKYPKATIVTDASPLGAGAILLINNRLVRAYTTKVTHRDARLLGFEDVWEQSSSQGIVETLAVLLALQHWKRDLQSCNVELQVQSDSLVALATSKRLSSATSTLNFLGAEIALTCEEIGIETLRTSHIPGSANKAADWLSRPDKVSKEEVPDELRDIPVHSDKQVRGPEFYHLAPPQLAPDLWKPSSAANSLTPYVDPGPLVPLEKPWMPWLFPVMVGIGALLLLVVFLKTVWGGLSDIRDTEIPHLEGRQAEGQRLLANPGLTMDSGYGTRATDLASSNQEDSFDQWSLREADVNSPNKSRTISSQGQESEPSNTPEPEAHKFPPDPPALGSVRSSSPTKGPWWRELLASPVKKLRLSDIGKNIKALAMPALDLPPQPMLQSPYPSVPTVTEKDRRKDLPKRRLTHNIAKPSIKAAVKLAKAKNALAGIVARVEEDFCANSSRAAKNAKRNTVNQVLRAGGEGFPLTPFALKMLAGTLREAGYKSTSQYLVEAKLAHVETGHAWTSLLDRHFKLCMAASKRGQGPRKKAAEVPEAEWTAHSLLAGPLTTGMKVNLPTHLFACGVHWMMREIEIAALTAEDIKFEEASRMVAINWKESKKDAEGHGISRTLQCVCEHGCDLRCPFAVLESLVNLAALRGTPGGHIASNRKGKPASKSDIVKDWRKLYGDEITGHSTRRTGALQYIRSGWPVAQVGFLGRWKSNVILEYAQEALESLAVNNSGCFGSNTQQMQLAQQLIKGNSAETAPTKDNSIQSNKANTKVISNLQKELDSFKDDTKGSHSNLEKAIRELENRMGTAAKYLPNLVKSVKQQVVHLNTRTLLYSPPIGWRTRSLSEMRKDSTTLIKKYLEEMKRLETELALYRRRAKQLQEELKEAHEALQKDEEIFEEKMREMKEISERNVRLEEMLKDRKPASPQRQDAPAVFAIRLGDLDDAPSGRPTSPALPGSDDADEKETTKPDLEDTRASQKHLSEQLQSLEQNVVLKEELISELTRSEHEWGLARKQYQVRMEELQLELEETQRQLDLVKALTLLATSFSGPLAVPGCPGCQARLQESEKLEEKARQASEEEKRRLERRVSEQMEVLKRKQQEYSRLKELRHNELKRVKDLEAEVAQMSNLSAVDIVVNAELDRRLQVPWWPDALTPDVAPPSRQAERRREAQQIKELQRRLTREGQKVKDLEAKVSQTKSSGRMTPVGQLGRKNSDRAARGYPTTPVDAAESVMAEWSQGSTGSEKGGSRWQHLEQQLDEHIRILEATQGLEEDLRKQEALQKKREQYNNYRRKIAAKDQAEQQEATERLSVLESEALRLADCLAEWLVGKHELDEKSGSTVDPAVRSRLEQRRIAIKEEQAELQRNVQRKRSEGHSILHDIDERLEGLQDELDFRDARITKAQQYLRSTAQTGPGSLDAELERIPAEDGKELLRRSLKLVGYCEKLVKLRQREKQHWQRLEAAEAQLAERDQQVKELQQVLRRQDSNATKAIAKVTKDYEGRIRSLLRRWVAPRSATEADESTPTPVGEVEEAVGHIELVAELTTLHAAQLAQLRGEVAELRGACGKLPSAKPTVALAPVQVVPVGPVGKAVAAPARQHQLLVRESCSPEDDGDADGAAEVAAELTNANDWLDASIPEDVIPEGKVKDANNKKLLSGWGSSPSLSPSTRSKSREDTDDVIFQGLESEILQQERQTERALVTRVADIFLGPRFEFAIAILLCVNLMLMAAQLQYHGHRIGHSIVYPGYTYDIVAGWPHMQEFFLIGDVLFAVLFTMEMLIRLMKIGLSYFKNFFNWIDFLVVCSSWTELFAAALPISPTFLRMLRLGKLLRALRVVKMSQVLESLQLLLKCIYASLRILFWSLVLLLIIQISAGMTISYMLSDYMVDDTADPVARFAVFRYYGTFTKTLLTMFEVLFANWAPACRVLIDNVSEWYSLVFIVYRCFVGFAVLNVVNAVFVQSTMKVAQADEEVIAREKARTQETYQKRVTTLFRQVDTSGDGNIDIKEFERLLEHPRLQLWLHQLEIETTDLVGLFNMLDDGDGEISLEEFESGILRIKGMARSFDVNKIQRDMTRLASKMDMILCSLPYTKALVTKMDKKKMLREHRFLMLPSQALLKMCCDHRTVEPTIQRRPQRPQEDPTKRVQGDNQYYKAVNRELKRRLRSLLEHKNGEADPAASPTPARFVPITEERVEGCDDGGVADGGTPEPPNISKLNDII</sequence>
<dbReference type="InterPro" id="IPR013762">
    <property type="entry name" value="Integrase-like_cat_sf"/>
</dbReference>
<dbReference type="SUPFAM" id="SSF52540">
    <property type="entry name" value="P-loop containing nucleoside triphosphate hydrolases"/>
    <property type="match status" value="1"/>
</dbReference>
<feature type="transmembrane region" description="Helical" evidence="15">
    <location>
        <begin position="3883"/>
        <end position="3907"/>
    </location>
</feature>
<feature type="transmembrane region" description="Helical" evidence="15">
    <location>
        <begin position="3662"/>
        <end position="3681"/>
    </location>
</feature>
<dbReference type="Gene3D" id="1.10.443.10">
    <property type="entry name" value="Intergrase catalytic core"/>
    <property type="match status" value="1"/>
</dbReference>
<evidence type="ECO:0000256" key="8">
    <source>
        <dbReference type="ARBA" id="ARBA00022989"/>
    </source>
</evidence>
<feature type="region of interest" description="Disordered" evidence="14">
    <location>
        <begin position="1188"/>
        <end position="1208"/>
    </location>
</feature>